<evidence type="ECO:0000256" key="7">
    <source>
        <dbReference type="HAMAP-Rule" id="MF_00201"/>
    </source>
</evidence>
<sequence>MSVQGTDKGIIIKNTPFSDTSLISMIYTEKNGLSSFLAKGGRRQKSQFRGKLESGFLVSFVYYRGHSAEIGVLKEVEPIETYPEIRENITLMDGMYSILWVLEHSPTEKKIFILAKEILKRLNSEGRIEILPYFFMKFFKIEGIYPNLFRCHVCGEKSVSCFSTRAGGTMCRKHCTQNDLPLGEWFNLLKLIVRGYLPELKDTNEKGFKNMMKVIIEYGEFHSGDWFHRLREILPSSIRP</sequence>
<gene>
    <name evidence="7 9" type="primary">recO</name>
    <name evidence="9" type="ORF">ENF18_08340</name>
</gene>
<evidence type="ECO:0000256" key="1">
    <source>
        <dbReference type="ARBA" id="ARBA00007452"/>
    </source>
</evidence>
<comment type="function">
    <text evidence="7">Involved in DNA repair and RecF pathway recombination.</text>
</comment>
<comment type="similarity">
    <text evidence="1 7">Belongs to the RecO family.</text>
</comment>
<evidence type="ECO:0000259" key="8">
    <source>
        <dbReference type="Pfam" id="PF11967"/>
    </source>
</evidence>
<evidence type="ECO:0000313" key="9">
    <source>
        <dbReference type="EMBL" id="HDI83780.1"/>
    </source>
</evidence>
<comment type="caution">
    <text evidence="9">The sequence shown here is derived from an EMBL/GenBank/DDBJ whole genome shotgun (WGS) entry which is preliminary data.</text>
</comment>
<feature type="domain" description="DNA replication/recombination mediator RecO N-terminal" evidence="8">
    <location>
        <begin position="4"/>
        <end position="82"/>
    </location>
</feature>
<keyword evidence="3 7" id="KW-0227">DNA damage</keyword>
<dbReference type="GO" id="GO:0006302">
    <property type="term" value="P:double-strand break repair"/>
    <property type="evidence" value="ECO:0007669"/>
    <property type="project" value="TreeGrafter"/>
</dbReference>
<organism evidence="9">
    <name type="scientific">candidate division WOR-3 bacterium</name>
    <dbReference type="NCBI Taxonomy" id="2052148"/>
    <lineage>
        <taxon>Bacteria</taxon>
        <taxon>Bacteria division WOR-3</taxon>
    </lineage>
</organism>
<evidence type="ECO:0000256" key="4">
    <source>
        <dbReference type="ARBA" id="ARBA00023172"/>
    </source>
</evidence>
<accession>A0A7C0ZAV2</accession>
<dbReference type="GO" id="GO:0006310">
    <property type="term" value="P:DNA recombination"/>
    <property type="evidence" value="ECO:0007669"/>
    <property type="project" value="UniProtKB-UniRule"/>
</dbReference>
<evidence type="ECO:0000256" key="3">
    <source>
        <dbReference type="ARBA" id="ARBA00022763"/>
    </source>
</evidence>
<dbReference type="SUPFAM" id="SSF50249">
    <property type="entry name" value="Nucleic acid-binding proteins"/>
    <property type="match status" value="1"/>
</dbReference>
<keyword evidence="4 7" id="KW-0233">DNA recombination</keyword>
<dbReference type="GO" id="GO:0043590">
    <property type="term" value="C:bacterial nucleoid"/>
    <property type="evidence" value="ECO:0007669"/>
    <property type="project" value="TreeGrafter"/>
</dbReference>
<dbReference type="NCBIfam" id="TIGR00613">
    <property type="entry name" value="reco"/>
    <property type="match status" value="1"/>
</dbReference>
<dbReference type="PANTHER" id="PTHR33991:SF1">
    <property type="entry name" value="DNA REPAIR PROTEIN RECO"/>
    <property type="match status" value="1"/>
</dbReference>
<dbReference type="InterPro" id="IPR003717">
    <property type="entry name" value="RecO"/>
</dbReference>
<dbReference type="Gene3D" id="2.40.50.140">
    <property type="entry name" value="Nucleic acid-binding proteins"/>
    <property type="match status" value="1"/>
</dbReference>
<proteinExistence type="inferred from homology"/>
<name>A0A7C0ZAV2_UNCW3</name>
<evidence type="ECO:0000256" key="2">
    <source>
        <dbReference type="ARBA" id="ARBA00021310"/>
    </source>
</evidence>
<dbReference type="InterPro" id="IPR042242">
    <property type="entry name" value="RecO_C"/>
</dbReference>
<dbReference type="Proteomes" id="UP000885847">
    <property type="component" value="Unassembled WGS sequence"/>
</dbReference>
<dbReference type="Pfam" id="PF02565">
    <property type="entry name" value="RecO_C"/>
    <property type="match status" value="1"/>
</dbReference>
<evidence type="ECO:0000256" key="5">
    <source>
        <dbReference type="ARBA" id="ARBA00023204"/>
    </source>
</evidence>
<dbReference type="InterPro" id="IPR037278">
    <property type="entry name" value="ARFGAP/RecO"/>
</dbReference>
<dbReference type="SUPFAM" id="SSF57863">
    <property type="entry name" value="ArfGap/RecO-like zinc finger"/>
    <property type="match status" value="1"/>
</dbReference>
<protein>
    <recommendedName>
        <fullName evidence="2 7">DNA repair protein RecO</fullName>
    </recommendedName>
    <alternativeName>
        <fullName evidence="6 7">Recombination protein O</fullName>
    </alternativeName>
</protein>
<dbReference type="EMBL" id="DQWE01000391">
    <property type="protein sequence ID" value="HDI83780.1"/>
    <property type="molecule type" value="Genomic_DNA"/>
</dbReference>
<dbReference type="Gene3D" id="1.20.1440.120">
    <property type="entry name" value="Recombination protein O, C-terminal domain"/>
    <property type="match status" value="1"/>
</dbReference>
<dbReference type="InterPro" id="IPR022572">
    <property type="entry name" value="DNA_rep/recomb_RecO_N"/>
</dbReference>
<dbReference type="InterPro" id="IPR012340">
    <property type="entry name" value="NA-bd_OB-fold"/>
</dbReference>
<dbReference type="AlphaFoldDB" id="A0A7C0ZAV2"/>
<dbReference type="HAMAP" id="MF_00201">
    <property type="entry name" value="RecO"/>
    <property type="match status" value="1"/>
</dbReference>
<dbReference type="PANTHER" id="PTHR33991">
    <property type="entry name" value="DNA REPAIR PROTEIN RECO"/>
    <property type="match status" value="1"/>
</dbReference>
<dbReference type="Pfam" id="PF11967">
    <property type="entry name" value="RecO_N"/>
    <property type="match status" value="1"/>
</dbReference>
<evidence type="ECO:0000256" key="6">
    <source>
        <dbReference type="ARBA" id="ARBA00033409"/>
    </source>
</evidence>
<keyword evidence="5 7" id="KW-0234">DNA repair</keyword>
<reference evidence="9" key="1">
    <citation type="journal article" date="2020" name="mSystems">
        <title>Genome- and Community-Level Interaction Insights into Carbon Utilization and Element Cycling Functions of Hydrothermarchaeota in Hydrothermal Sediment.</title>
        <authorList>
            <person name="Zhou Z."/>
            <person name="Liu Y."/>
            <person name="Xu W."/>
            <person name="Pan J."/>
            <person name="Luo Z.H."/>
            <person name="Li M."/>
        </authorList>
    </citation>
    <scope>NUCLEOTIDE SEQUENCE [LARGE SCALE GENOMIC DNA]</scope>
    <source>
        <strain evidence="9">HyVt-102</strain>
    </source>
</reference>